<dbReference type="InterPro" id="IPR000866">
    <property type="entry name" value="AhpC/TSA"/>
</dbReference>
<dbReference type="AlphaFoldDB" id="A0A5J5GQP6"/>
<dbReference type="Proteomes" id="UP000326554">
    <property type="component" value="Unassembled WGS sequence"/>
</dbReference>
<evidence type="ECO:0000256" key="3">
    <source>
        <dbReference type="ARBA" id="ARBA00017462"/>
    </source>
</evidence>
<dbReference type="GO" id="GO:0042744">
    <property type="term" value="P:hydrogen peroxide catabolic process"/>
    <property type="evidence" value="ECO:0007669"/>
    <property type="project" value="TreeGrafter"/>
</dbReference>
<keyword evidence="6" id="KW-0560">Oxidoreductase</keyword>
<keyword evidence="4" id="KW-0575">Peroxidase</keyword>
<evidence type="ECO:0000313" key="12">
    <source>
        <dbReference type="EMBL" id="KAA9009894.1"/>
    </source>
</evidence>
<dbReference type="Gene3D" id="3.30.1020.10">
    <property type="entry name" value="Antioxidant, Horf6, Chain A, domain2"/>
    <property type="match status" value="1"/>
</dbReference>
<gene>
    <name evidence="12" type="ORF">F3S47_01095</name>
</gene>
<evidence type="ECO:0000256" key="9">
    <source>
        <dbReference type="ARBA" id="ARBA00047572"/>
    </source>
</evidence>
<evidence type="ECO:0000256" key="10">
    <source>
        <dbReference type="PIRSR" id="PIRSR000239-1"/>
    </source>
</evidence>
<evidence type="ECO:0000256" key="5">
    <source>
        <dbReference type="ARBA" id="ARBA00022862"/>
    </source>
</evidence>
<organism evidence="12 13">
    <name type="scientific">Histidinibacterium aquaticum</name>
    <dbReference type="NCBI Taxonomy" id="2613962"/>
    <lineage>
        <taxon>Bacteria</taxon>
        <taxon>Pseudomonadati</taxon>
        <taxon>Pseudomonadota</taxon>
        <taxon>Alphaproteobacteria</taxon>
        <taxon>Rhodobacterales</taxon>
        <taxon>Paracoccaceae</taxon>
        <taxon>Histidinibacterium</taxon>
    </lineage>
</organism>
<dbReference type="GO" id="GO:0006979">
    <property type="term" value="P:response to oxidative stress"/>
    <property type="evidence" value="ECO:0007669"/>
    <property type="project" value="TreeGrafter"/>
</dbReference>
<feature type="active site" description="Cysteine sulfenic acid (-SOH) intermediate; for peroxidase activity" evidence="10">
    <location>
        <position position="71"/>
    </location>
</feature>
<dbReference type="PANTHER" id="PTHR10681:SF121">
    <property type="entry name" value="ALKYL HYDROPEROXIDE REDUCTASE C"/>
    <property type="match status" value="1"/>
</dbReference>
<dbReference type="InterPro" id="IPR013766">
    <property type="entry name" value="Thioredoxin_domain"/>
</dbReference>
<evidence type="ECO:0000256" key="8">
    <source>
        <dbReference type="ARBA" id="ARBA00032077"/>
    </source>
</evidence>
<feature type="domain" description="Thioredoxin" evidence="11">
    <location>
        <begin position="29"/>
        <end position="186"/>
    </location>
</feature>
<comment type="caution">
    <text evidence="12">The sequence shown here is derived from an EMBL/GenBank/DDBJ whole genome shotgun (WGS) entry which is preliminary data.</text>
</comment>
<evidence type="ECO:0000256" key="4">
    <source>
        <dbReference type="ARBA" id="ARBA00022559"/>
    </source>
</evidence>
<dbReference type="RefSeq" id="WP_150443379.1">
    <property type="nucleotide sequence ID" value="NZ_VYQE01000001.1"/>
</dbReference>
<keyword evidence="7" id="KW-0676">Redox-active center</keyword>
<evidence type="ECO:0000256" key="6">
    <source>
        <dbReference type="ARBA" id="ARBA00023002"/>
    </source>
</evidence>
<sequence>MKHSIFKESVHRNFAEVPRAYKRTVSWIPRIGDFVPNFGAETTYGPVNFHTYAEGAWTVLFTHPAAFTPVCTTELAMLATISADLRRRGAKVMGLSTGTLQAQRDWQADIAQIFGRRIDFPVICDPDGTLVELFGALHPASDCANAPVRKTVIIDPSLRIRAISEYPAGVGRSSEEIIRMLDALRTVEEHNVVTGADWQLGDDCFEPRG</sequence>
<dbReference type="GO" id="GO:0008379">
    <property type="term" value="F:thioredoxin peroxidase activity"/>
    <property type="evidence" value="ECO:0007669"/>
    <property type="project" value="TreeGrafter"/>
</dbReference>
<dbReference type="GO" id="GO:0045454">
    <property type="term" value="P:cell redox homeostasis"/>
    <property type="evidence" value="ECO:0007669"/>
    <property type="project" value="TreeGrafter"/>
</dbReference>
<dbReference type="SUPFAM" id="SSF52833">
    <property type="entry name" value="Thioredoxin-like"/>
    <property type="match status" value="1"/>
</dbReference>
<evidence type="ECO:0000313" key="13">
    <source>
        <dbReference type="Proteomes" id="UP000326554"/>
    </source>
</evidence>
<keyword evidence="13" id="KW-1185">Reference proteome</keyword>
<reference evidence="12 13" key="1">
    <citation type="submission" date="2019-09" db="EMBL/GenBank/DDBJ databases">
        <authorList>
            <person name="Park J.-S."/>
            <person name="Choi H.-J."/>
        </authorList>
    </citation>
    <scope>NUCLEOTIDE SEQUENCE [LARGE SCALE GENOMIC DNA]</scope>
    <source>
        <strain evidence="12 13">176SS1-4</strain>
    </source>
</reference>
<dbReference type="EC" id="1.11.1.26" evidence="2"/>
<dbReference type="PANTHER" id="PTHR10681">
    <property type="entry name" value="THIOREDOXIN PEROXIDASE"/>
    <property type="match status" value="1"/>
</dbReference>
<dbReference type="InterPro" id="IPR024706">
    <property type="entry name" value="Peroxiredoxin_AhpC-typ"/>
</dbReference>
<evidence type="ECO:0000256" key="2">
    <source>
        <dbReference type="ARBA" id="ARBA00013021"/>
    </source>
</evidence>
<keyword evidence="5" id="KW-0049">Antioxidant</keyword>
<dbReference type="Gene3D" id="3.40.30.10">
    <property type="entry name" value="Glutaredoxin"/>
    <property type="match status" value="1"/>
</dbReference>
<dbReference type="GO" id="GO:0102039">
    <property type="term" value="F:NADH-dependent peroxiredoxin activity"/>
    <property type="evidence" value="ECO:0007669"/>
    <property type="project" value="UniProtKB-EC"/>
</dbReference>
<accession>A0A5J5GQP6</accession>
<dbReference type="GO" id="GO:0005829">
    <property type="term" value="C:cytosol"/>
    <property type="evidence" value="ECO:0007669"/>
    <property type="project" value="TreeGrafter"/>
</dbReference>
<evidence type="ECO:0000256" key="7">
    <source>
        <dbReference type="ARBA" id="ARBA00023284"/>
    </source>
</evidence>
<dbReference type="Pfam" id="PF00578">
    <property type="entry name" value="AhpC-TSA"/>
    <property type="match status" value="1"/>
</dbReference>
<dbReference type="PIRSF" id="PIRSF000239">
    <property type="entry name" value="AHPC"/>
    <property type="match status" value="1"/>
</dbReference>
<name>A0A5J5GQP6_9RHOB</name>
<dbReference type="InterPro" id="IPR050217">
    <property type="entry name" value="Peroxiredoxin"/>
</dbReference>
<dbReference type="EMBL" id="VYQE01000001">
    <property type="protein sequence ID" value="KAA9009894.1"/>
    <property type="molecule type" value="Genomic_DNA"/>
</dbReference>
<dbReference type="PROSITE" id="PS51352">
    <property type="entry name" value="THIOREDOXIN_2"/>
    <property type="match status" value="1"/>
</dbReference>
<comment type="catalytic activity">
    <reaction evidence="9">
        <text>a hydroperoxide + NADH + H(+) = an alcohol + NAD(+) + H2O</text>
        <dbReference type="Rhea" id="RHEA:62628"/>
        <dbReference type="ChEBI" id="CHEBI:15377"/>
        <dbReference type="ChEBI" id="CHEBI:15378"/>
        <dbReference type="ChEBI" id="CHEBI:30879"/>
        <dbReference type="ChEBI" id="CHEBI:35924"/>
        <dbReference type="ChEBI" id="CHEBI:57540"/>
        <dbReference type="ChEBI" id="CHEBI:57945"/>
        <dbReference type="EC" id="1.11.1.26"/>
    </reaction>
</comment>
<dbReference type="InterPro" id="IPR036249">
    <property type="entry name" value="Thioredoxin-like_sf"/>
</dbReference>
<protein>
    <recommendedName>
        <fullName evidence="3">Alkyl hydroperoxide reductase C</fullName>
        <ecNumber evidence="2">1.11.1.26</ecNumber>
    </recommendedName>
    <alternativeName>
        <fullName evidence="8">Peroxiredoxin</fullName>
    </alternativeName>
</protein>
<dbReference type="GO" id="GO:0033554">
    <property type="term" value="P:cellular response to stress"/>
    <property type="evidence" value="ECO:0007669"/>
    <property type="project" value="TreeGrafter"/>
</dbReference>
<proteinExistence type="predicted"/>
<comment type="subunit">
    <text evidence="1">Homodimer; disulfide-linked, upon oxidation. 5 homodimers assemble to form a ring-like decamer.</text>
</comment>
<evidence type="ECO:0000259" key="11">
    <source>
        <dbReference type="PROSITE" id="PS51352"/>
    </source>
</evidence>
<evidence type="ECO:0000256" key="1">
    <source>
        <dbReference type="ARBA" id="ARBA00011654"/>
    </source>
</evidence>